<dbReference type="Proteomes" id="UP000316181">
    <property type="component" value="Unassembled WGS sequence"/>
</dbReference>
<organism evidence="4 5">
    <name type="scientific">Rarobacter incanus</name>
    <dbReference type="NCBI Taxonomy" id="153494"/>
    <lineage>
        <taxon>Bacteria</taxon>
        <taxon>Bacillati</taxon>
        <taxon>Actinomycetota</taxon>
        <taxon>Actinomycetes</taxon>
        <taxon>Micrococcales</taxon>
        <taxon>Rarobacteraceae</taxon>
        <taxon>Rarobacter</taxon>
    </lineage>
</organism>
<name>A0A542SNM0_9MICO</name>
<protein>
    <submittedName>
        <fullName evidence="4">Glycosyltransferase involved in cell wall biosynthesis</fullName>
    </submittedName>
</protein>
<dbReference type="EMBL" id="VFNV01000001">
    <property type="protein sequence ID" value="TQK76234.1"/>
    <property type="molecule type" value="Genomic_DNA"/>
</dbReference>
<evidence type="ECO:0000256" key="1">
    <source>
        <dbReference type="ARBA" id="ARBA00022676"/>
    </source>
</evidence>
<proteinExistence type="predicted"/>
<keyword evidence="5" id="KW-1185">Reference proteome</keyword>
<feature type="domain" description="Glycosyltransferase subfamily 4-like N-terminal" evidence="3">
    <location>
        <begin position="40"/>
        <end position="188"/>
    </location>
</feature>
<dbReference type="AlphaFoldDB" id="A0A542SNM0"/>
<keyword evidence="2 4" id="KW-0808">Transferase</keyword>
<gene>
    <name evidence="4" type="ORF">FB389_0894</name>
</gene>
<accession>A0A542SNM0</accession>
<dbReference type="SUPFAM" id="SSF53756">
    <property type="entry name" value="UDP-Glycosyltransferase/glycogen phosphorylase"/>
    <property type="match status" value="1"/>
</dbReference>
<evidence type="ECO:0000313" key="4">
    <source>
        <dbReference type="EMBL" id="TQK76234.1"/>
    </source>
</evidence>
<keyword evidence="1" id="KW-0328">Glycosyltransferase</keyword>
<dbReference type="InterPro" id="IPR028098">
    <property type="entry name" value="Glyco_trans_4-like_N"/>
</dbReference>
<dbReference type="Pfam" id="PF13692">
    <property type="entry name" value="Glyco_trans_1_4"/>
    <property type="match status" value="1"/>
</dbReference>
<dbReference type="PANTHER" id="PTHR12526:SF510">
    <property type="entry name" value="D-INOSITOL 3-PHOSPHATE GLYCOSYLTRANSFERASE"/>
    <property type="match status" value="1"/>
</dbReference>
<sequence>MAGGAAPPVGAGRLCYVRGVRILIVTPWFPTTALPHSGVFVVRDAVALSGRHSVRVIHLVSPQHLGPDPRSARVRDIPVTRVPMSRANPLHWLRAARTVRAAARAADVVHTQAISGLLPFALARPSRTAAWVHTEHWSALTTPGTLPRWARPFIRPISRLLARPDVVTAVCERLAAPIRAVRTGPVRVIGCVVAAPAGLVDLAPQPGPLALVGVGALVPRKGPLMAVRTVAELVDRGVDARLTWVGDGPQRADAVALARDLGVGERLTLTGSLDDAGVRARLDAARLMLIPTLGDNFCTVVAEALSHGRPVVSGIETGASEYTAPAVGAFVADQTPGAYADAVQAVLASTSKMSAADVAATLGDQFWPANVAGAYTRIYEDVVGGALRPAPGGTHAK</sequence>
<dbReference type="Pfam" id="PF13579">
    <property type="entry name" value="Glyco_trans_4_4"/>
    <property type="match status" value="1"/>
</dbReference>
<dbReference type="Gene3D" id="3.40.50.2000">
    <property type="entry name" value="Glycogen Phosphorylase B"/>
    <property type="match status" value="2"/>
</dbReference>
<dbReference type="PANTHER" id="PTHR12526">
    <property type="entry name" value="GLYCOSYLTRANSFERASE"/>
    <property type="match status" value="1"/>
</dbReference>
<comment type="caution">
    <text evidence="4">The sequence shown here is derived from an EMBL/GenBank/DDBJ whole genome shotgun (WGS) entry which is preliminary data.</text>
</comment>
<dbReference type="GO" id="GO:0016757">
    <property type="term" value="F:glycosyltransferase activity"/>
    <property type="evidence" value="ECO:0007669"/>
    <property type="project" value="UniProtKB-KW"/>
</dbReference>
<evidence type="ECO:0000313" key="5">
    <source>
        <dbReference type="Proteomes" id="UP000316181"/>
    </source>
</evidence>
<evidence type="ECO:0000259" key="3">
    <source>
        <dbReference type="Pfam" id="PF13579"/>
    </source>
</evidence>
<reference evidence="4 5" key="1">
    <citation type="submission" date="2019-06" db="EMBL/GenBank/DDBJ databases">
        <title>Sequencing the genomes of 1000 actinobacteria strains.</title>
        <authorList>
            <person name="Klenk H.-P."/>
        </authorList>
    </citation>
    <scope>NUCLEOTIDE SEQUENCE [LARGE SCALE GENOMIC DNA]</scope>
    <source>
        <strain evidence="4 5">DSM 10596</strain>
    </source>
</reference>
<evidence type="ECO:0000256" key="2">
    <source>
        <dbReference type="ARBA" id="ARBA00022679"/>
    </source>
</evidence>